<keyword evidence="2" id="KW-1185">Reference proteome</keyword>
<organism evidence="1 2">
    <name type="scientific">Dentiscutata erythropus</name>
    <dbReference type="NCBI Taxonomy" id="1348616"/>
    <lineage>
        <taxon>Eukaryota</taxon>
        <taxon>Fungi</taxon>
        <taxon>Fungi incertae sedis</taxon>
        <taxon>Mucoromycota</taxon>
        <taxon>Glomeromycotina</taxon>
        <taxon>Glomeromycetes</taxon>
        <taxon>Diversisporales</taxon>
        <taxon>Gigasporaceae</taxon>
        <taxon>Dentiscutata</taxon>
    </lineage>
</organism>
<dbReference type="AlphaFoldDB" id="A0A9N9N2T5"/>
<dbReference type="OrthoDB" id="2423954at2759"/>
<dbReference type="SUPFAM" id="SSF140996">
    <property type="entry name" value="Hermes dimerisation domain"/>
    <property type="match status" value="1"/>
</dbReference>
<accession>A0A9N9N2T5</accession>
<evidence type="ECO:0000313" key="1">
    <source>
        <dbReference type="EMBL" id="CAG8699076.1"/>
    </source>
</evidence>
<evidence type="ECO:0000313" key="2">
    <source>
        <dbReference type="Proteomes" id="UP000789405"/>
    </source>
</evidence>
<feature type="non-terminal residue" evidence="1">
    <location>
        <position position="111"/>
    </location>
</feature>
<reference evidence="1" key="1">
    <citation type="submission" date="2021-06" db="EMBL/GenBank/DDBJ databases">
        <authorList>
            <person name="Kallberg Y."/>
            <person name="Tangrot J."/>
            <person name="Rosling A."/>
        </authorList>
    </citation>
    <scope>NUCLEOTIDE SEQUENCE</scope>
    <source>
        <strain evidence="1">MA453B</strain>
    </source>
</reference>
<comment type="caution">
    <text evidence="1">The sequence shown here is derived from an EMBL/GenBank/DDBJ whole genome shotgun (WGS) entry which is preliminary data.</text>
</comment>
<proteinExistence type="predicted"/>
<dbReference type="EMBL" id="CAJVPY010008656">
    <property type="protein sequence ID" value="CAG8699076.1"/>
    <property type="molecule type" value="Genomic_DNA"/>
</dbReference>
<dbReference type="Proteomes" id="UP000789405">
    <property type="component" value="Unassembled WGS sequence"/>
</dbReference>
<sequence length="111" mass="12702">MYEHSFRNIQSEISIMPSMSVSNCESSNQQLPYDIIKSNQLLLEGIIEGGAPLSLVDAKKFKEFIYSINNLYRIPSRKQLSNNILDEVHTNVQTFINQFICKSTWITVATD</sequence>
<protein>
    <submittedName>
        <fullName evidence="1">13417_t:CDS:1</fullName>
    </submittedName>
</protein>
<name>A0A9N9N2T5_9GLOM</name>
<gene>
    <name evidence="1" type="ORF">DERYTH_LOCUS12873</name>
</gene>